<feature type="domain" description="Tyr recombinase" evidence="4">
    <location>
        <begin position="212"/>
        <end position="424"/>
    </location>
</feature>
<organism evidence="5 6">
    <name type="scientific">Azotobacter vinelandii (strain DJ / ATCC BAA-1303)</name>
    <dbReference type="NCBI Taxonomy" id="322710"/>
    <lineage>
        <taxon>Bacteria</taxon>
        <taxon>Pseudomonadati</taxon>
        <taxon>Pseudomonadota</taxon>
        <taxon>Gammaproteobacteria</taxon>
        <taxon>Pseudomonadales</taxon>
        <taxon>Pseudomonadaceae</taxon>
        <taxon>Azotobacter</taxon>
    </lineage>
</organism>
<name>C1DIR7_AZOVD</name>
<comment type="subcellular location">
    <subcellularLocation>
        <location evidence="1">Cytoplasm</location>
    </subcellularLocation>
</comment>
<dbReference type="GO" id="GO:0003677">
    <property type="term" value="F:DNA binding"/>
    <property type="evidence" value="ECO:0007669"/>
    <property type="project" value="InterPro"/>
</dbReference>
<dbReference type="InterPro" id="IPR002104">
    <property type="entry name" value="Integrase_catalytic"/>
</dbReference>
<dbReference type="PANTHER" id="PTHR30349">
    <property type="entry name" value="PHAGE INTEGRASE-RELATED"/>
    <property type="match status" value="1"/>
</dbReference>
<dbReference type="STRING" id="322710.Avin_25680"/>
<dbReference type="EMBL" id="CP001157">
    <property type="protein sequence ID" value="ACO78748.1"/>
    <property type="molecule type" value="Genomic_DNA"/>
</dbReference>
<dbReference type="GeneID" id="88185724"/>
<keyword evidence="6" id="KW-1185">Reference proteome</keyword>
<dbReference type="InterPro" id="IPR013762">
    <property type="entry name" value="Integrase-like_cat_sf"/>
</dbReference>
<keyword evidence="2" id="KW-0229">DNA integration</keyword>
<reference evidence="5 6" key="1">
    <citation type="journal article" date="2009" name="J. Bacteriol.">
        <title>Genome sequence of Azotobacter vinelandii, an obligate aerobe specialized to support diverse anaerobic metabolic processes.</title>
        <authorList>
            <person name="Setubal J.C."/>
            <person name="dos Santos P."/>
            <person name="Goldman B.S."/>
            <person name="Ertesvag H."/>
            <person name="Espin G."/>
            <person name="Rubio L.M."/>
            <person name="Valla S."/>
            <person name="Almeida N.F."/>
            <person name="Balasubramanian D."/>
            <person name="Cromes L."/>
            <person name="Curatti L."/>
            <person name="Du Z."/>
            <person name="Godsy E."/>
            <person name="Goodner B."/>
            <person name="Hellner-Burris K."/>
            <person name="Hernandez J.A."/>
            <person name="Houmiel K."/>
            <person name="Imperial J."/>
            <person name="Kennedy C."/>
            <person name="Larson T.J."/>
            <person name="Latreille P."/>
            <person name="Ligon L.S."/>
            <person name="Lu J."/>
            <person name="Maerk M."/>
            <person name="Miller N.M."/>
            <person name="Norton S."/>
            <person name="O'Carroll I.P."/>
            <person name="Paulsen I."/>
            <person name="Raulfs E.C."/>
            <person name="Roemer R."/>
            <person name="Rosser J."/>
            <person name="Segura D."/>
            <person name="Slater S."/>
            <person name="Stricklin S.L."/>
            <person name="Studholme D.J."/>
            <person name="Sun J."/>
            <person name="Viana C.J."/>
            <person name="Wallin E."/>
            <person name="Wang B."/>
            <person name="Wheeler C."/>
            <person name="Zhu H."/>
            <person name="Dean D.R."/>
            <person name="Dixon R."/>
            <person name="Wood D."/>
        </authorList>
    </citation>
    <scope>NUCLEOTIDE SEQUENCE [LARGE SCALE GENOMIC DNA]</scope>
    <source>
        <strain evidence="6">DJ / ATCC BAA-1303</strain>
    </source>
</reference>
<evidence type="ECO:0000259" key="4">
    <source>
        <dbReference type="PROSITE" id="PS51898"/>
    </source>
</evidence>
<dbReference type="HOGENOM" id="CLU_027562_42_0_6"/>
<dbReference type="GO" id="GO:0015074">
    <property type="term" value="P:DNA integration"/>
    <property type="evidence" value="ECO:0007669"/>
    <property type="project" value="UniProtKB-KW"/>
</dbReference>
<dbReference type="Proteomes" id="UP000002424">
    <property type="component" value="Chromosome"/>
</dbReference>
<dbReference type="InterPro" id="IPR050090">
    <property type="entry name" value="Tyrosine_recombinase_XerCD"/>
</dbReference>
<dbReference type="GO" id="GO:0005737">
    <property type="term" value="C:cytoplasm"/>
    <property type="evidence" value="ECO:0007669"/>
    <property type="project" value="UniProtKB-SubCell"/>
</dbReference>
<dbReference type="GO" id="GO:0006310">
    <property type="term" value="P:DNA recombination"/>
    <property type="evidence" value="ECO:0007669"/>
    <property type="project" value="UniProtKB-KW"/>
</dbReference>
<dbReference type="CDD" id="cd00397">
    <property type="entry name" value="DNA_BRE_C"/>
    <property type="match status" value="1"/>
</dbReference>
<dbReference type="RefSeq" id="WP_012701139.1">
    <property type="nucleotide sequence ID" value="NC_012560.1"/>
</dbReference>
<dbReference type="InterPro" id="IPR011010">
    <property type="entry name" value="DNA_brk_join_enz"/>
</dbReference>
<dbReference type="EnsemblBacteria" id="ACO78748">
    <property type="protein sequence ID" value="ACO78748"/>
    <property type="gene ID" value="Avin_25680"/>
</dbReference>
<evidence type="ECO:0000256" key="1">
    <source>
        <dbReference type="ARBA" id="ARBA00004496"/>
    </source>
</evidence>
<accession>C1DIR7</accession>
<dbReference type="SUPFAM" id="SSF56349">
    <property type="entry name" value="DNA breaking-rejoining enzymes"/>
    <property type="match status" value="1"/>
</dbReference>
<dbReference type="PANTHER" id="PTHR30349:SF77">
    <property type="entry name" value="TYROSINE RECOMBINASE XERC"/>
    <property type="match status" value="1"/>
</dbReference>
<keyword evidence="3" id="KW-0233">DNA recombination</keyword>
<dbReference type="eggNOG" id="COG4974">
    <property type="taxonomic scope" value="Bacteria"/>
</dbReference>
<proteinExistence type="predicted"/>
<dbReference type="PROSITE" id="PS51898">
    <property type="entry name" value="TYR_RECOMBINASE"/>
    <property type="match status" value="1"/>
</dbReference>
<sequence length="430" mass="49333">MTDPAPAPQPLFDTHPRFLALSPGSLVFENRFVVRFLNKLEPEVPAKADYLHARDFLRAYAGWETTYKAYRIQVERLLLWRWLKQGGSVLKLTREDAEAFLGFSREPDMEWVGQAVRRRFIAGEEPGELVPNPQWRPYEILGSKAARKLADETGMPRQAPERYKVTASSLKQAFTICCSFYDFLVGQDRLLDNPFRAIEEPGRFFETRAPSIEGKVLNPLQWAFVIETAEWMAQQDPERHERTLFVVATLFSLYLRISELAGRPDWHPTMQAFQQDSAGAWWYVTVGKGGKERRISVSSELLGYLKRYRLSRKLTPLPQPGENVPLLLKLDGRGGLTDRQIRNIVQKCFDSAVRRMQAEGRGEREVSSLRAASTYWLRHTSASYDAPHRPLRNLQVDLGHAKASTTHETYYGGVAAERTPTGRPRRVKRR</sequence>
<dbReference type="KEGG" id="avn:Avin_25680"/>
<dbReference type="AlphaFoldDB" id="C1DIR7"/>
<evidence type="ECO:0000256" key="3">
    <source>
        <dbReference type="ARBA" id="ARBA00023172"/>
    </source>
</evidence>
<evidence type="ECO:0000256" key="2">
    <source>
        <dbReference type="ARBA" id="ARBA00022908"/>
    </source>
</evidence>
<evidence type="ECO:0000313" key="6">
    <source>
        <dbReference type="Proteomes" id="UP000002424"/>
    </source>
</evidence>
<dbReference type="OrthoDB" id="8610787at2"/>
<dbReference type="Gene3D" id="1.10.443.10">
    <property type="entry name" value="Intergrase catalytic core"/>
    <property type="match status" value="1"/>
</dbReference>
<protein>
    <submittedName>
        <fullName evidence="5">Phage integrase</fullName>
    </submittedName>
</protein>
<evidence type="ECO:0000313" key="5">
    <source>
        <dbReference type="EMBL" id="ACO78748.1"/>
    </source>
</evidence>
<gene>
    <name evidence="5" type="ordered locus">Avin_25680</name>
</gene>